<dbReference type="Gene3D" id="2.60.40.2810">
    <property type="match status" value="2"/>
</dbReference>
<gene>
    <name evidence="2" type="ORF">IB285_14920</name>
</gene>
<dbReference type="Proteomes" id="UP000635384">
    <property type="component" value="Unassembled WGS sequence"/>
</dbReference>
<evidence type="ECO:0000259" key="1">
    <source>
        <dbReference type="SMART" id="SM00736"/>
    </source>
</evidence>
<dbReference type="NCBIfam" id="NF012211">
    <property type="entry name" value="tand_rpt_95"/>
    <property type="match status" value="2"/>
</dbReference>
<dbReference type="InterPro" id="IPR006644">
    <property type="entry name" value="Cadg"/>
</dbReference>
<proteinExistence type="predicted"/>
<evidence type="ECO:0000313" key="2">
    <source>
        <dbReference type="EMBL" id="MBD2843552.1"/>
    </source>
</evidence>
<dbReference type="InterPro" id="IPR025592">
    <property type="entry name" value="DUF4347"/>
</dbReference>
<keyword evidence="3" id="KW-1185">Reference proteome</keyword>
<accession>A0ABR8KZA1</accession>
<dbReference type="Gene3D" id="2.60.40.10">
    <property type="entry name" value="Immunoglobulins"/>
    <property type="match status" value="2"/>
</dbReference>
<dbReference type="InterPro" id="IPR013783">
    <property type="entry name" value="Ig-like_fold"/>
</dbReference>
<comment type="caution">
    <text evidence="2">The sequence shown here is derived from an EMBL/GenBank/DDBJ whole genome shotgun (WGS) entry which is preliminary data.</text>
</comment>
<feature type="non-terminal residue" evidence="2">
    <location>
        <position position="1173"/>
    </location>
</feature>
<sequence>MVGIAMKKRPGSPGHIMSLEPRMMFDGAGATTAVAIDLGTSDFSGVAYTYDSAAIVPIALDSRVDAPDVFPPGLSSQANHGPAIGLEVSSRRELSAQSTFDEASNRVGSALIGDDADTTLVGSGRDDTRLSGPGYLRGDIVFEAIDPIDVFPSSSLAWQHGQYSADLYRNAASASSLALSVPEGGFAYRESQPLEIGGFDHGVAAFDPSEALLLASSSAAGNEFIFIDTSVDNYQELVKTWEGRGTIVLVDSDADGVEQILTALAGERNIAAIHIVSHGEEGLFWLGDTLVNNDTLTGELAQFFAAIGSKLTIDGDILIYGCEVGEDQAGQELLDSLAAITGADIAASIDDTGTILRGGNWILERHLGFVDVEALTAENWYGLLAPTAISAPDDSLTVRDENGNILSQGATGFTAFGRFSPLVPAGGTATWDNVGTLSGQAISLRATVVSISSGDGIRFERPGVLSDDPTFAIFAGGPTSENVQIEILWEAFFTATGAPAEIDVNFTVADIDGAGNVPRSREFVTVDTDALSSFQAANGSNVLFDTSIPGEVTASGTQNEGGGVPSAARFNWVETSNWTITYNLVPTAASNAIFSHDGDADINLGNGGTTVSIPRLDLDDNDSTTAGSSYLGTFVENGPAVAVVDSDVTVTNPNGNVRGATITLTNPQSGDELLVNGSTAASGSLGGAISYTRTATEIIITGNGNAAAYEAALRAITFQSLGERPSEVDRVIEIGFENASLSSNIAVSTIQVTEVNDPPTAVNGSQQTTDEDTPITNINVLGNDFDGDGDSLTVISASANNGTVTINPNGSLNYTPNLNFNGNDSITYTISDGRGGTSAAVVPIVVNPVNDQPTTVGSLPSQANQDAQAGIFVDVSSGFTDVEDGALTFTASNLPAGLSIDPSTGFITGTIDNSASQGGAGGVYTVTITASDSGGLSTTQSFSWTVTNPPPQANNDGGAGVEDTPITVDVIGNDFDPDGDTINVISASANNGTVVINPDNTLTYTPNTNFSGPDVISYTISDGEGGTDTAVFNIFVNAQNDPPTTVGSLPPQSNLDADGGISVATAGAFNDIDGPSATYSATGLPPGLSIDSTTGEITGTIDNSASQGGFGGVYSVAVTLSDGAGGSATQNFSWTVTNPPPVAANDTASTDEDVPVNIDVLANDNDPDGDALT</sequence>
<protein>
    <submittedName>
        <fullName evidence="2">DUF4347 domain-containing protein</fullName>
    </submittedName>
</protein>
<dbReference type="SMART" id="SM00736">
    <property type="entry name" value="CADG"/>
    <property type="match status" value="2"/>
</dbReference>
<feature type="domain" description="Dystroglycan-type cadherin-like" evidence="1">
    <location>
        <begin position="844"/>
        <end position="953"/>
    </location>
</feature>
<dbReference type="Pfam" id="PF14252">
    <property type="entry name" value="DUF4347"/>
    <property type="match status" value="1"/>
</dbReference>
<dbReference type="EMBL" id="JACXLC010000001">
    <property type="protein sequence ID" value="MBD2843552.1"/>
    <property type="molecule type" value="Genomic_DNA"/>
</dbReference>
<dbReference type="InterPro" id="IPR015919">
    <property type="entry name" value="Cadherin-like_sf"/>
</dbReference>
<dbReference type="Pfam" id="PF17963">
    <property type="entry name" value="Big_9"/>
    <property type="match status" value="3"/>
</dbReference>
<evidence type="ECO:0000313" key="3">
    <source>
        <dbReference type="Proteomes" id="UP000635384"/>
    </source>
</evidence>
<dbReference type="SUPFAM" id="SSF49313">
    <property type="entry name" value="Cadherin-like"/>
    <property type="match status" value="2"/>
</dbReference>
<reference evidence="2 3" key="1">
    <citation type="submission" date="2020-09" db="EMBL/GenBank/DDBJ databases">
        <authorList>
            <person name="Yoon J.-W."/>
        </authorList>
    </citation>
    <scope>NUCLEOTIDE SEQUENCE [LARGE SCALE GENOMIC DNA]</scope>
    <source>
        <strain evidence="2 3">KMU-140</strain>
    </source>
</reference>
<organism evidence="2 3">
    <name type="scientific">Erythrobacter rubeus</name>
    <dbReference type="NCBI Taxonomy" id="2760803"/>
    <lineage>
        <taxon>Bacteria</taxon>
        <taxon>Pseudomonadati</taxon>
        <taxon>Pseudomonadota</taxon>
        <taxon>Alphaproteobacteria</taxon>
        <taxon>Sphingomonadales</taxon>
        <taxon>Erythrobacteraceae</taxon>
        <taxon>Erythrobacter/Porphyrobacter group</taxon>
        <taxon>Erythrobacter</taxon>
    </lineage>
</organism>
<dbReference type="Pfam" id="PF05345">
    <property type="entry name" value="He_PIG"/>
    <property type="match status" value="2"/>
</dbReference>
<dbReference type="RefSeq" id="WP_190788905.1">
    <property type="nucleotide sequence ID" value="NZ_JACXLC010000001.1"/>
</dbReference>
<feature type="domain" description="Dystroglycan-type cadherin-like" evidence="1">
    <location>
        <begin position="1044"/>
        <end position="1143"/>
    </location>
</feature>
<name>A0ABR8KZA1_9SPHN</name>